<dbReference type="KEGG" id="aja:AJAP_42765"/>
<dbReference type="AlphaFoldDB" id="A0A075VEI1"/>
<dbReference type="EMBL" id="CP008954">
    <property type="protein sequence ID" value="AIG81320.1"/>
    <property type="molecule type" value="Genomic_DNA"/>
</dbReference>
<feature type="signal peptide" evidence="1">
    <location>
        <begin position="1"/>
        <end position="19"/>
    </location>
</feature>
<reference evidence="2 3" key="1">
    <citation type="journal article" date="2014" name="J. Biotechnol.">
        <title>Complete genome sequence of the actinobacterium Amycolatopsis japonica MG417-CF17(T) (=DSM 44213T) producing (S,S)-N,N'-ethylenediaminedisuccinic acid.</title>
        <authorList>
            <person name="Stegmann E."/>
            <person name="Albersmeier A."/>
            <person name="Spohn M."/>
            <person name="Gert H."/>
            <person name="Weber T."/>
            <person name="Wohlleben W."/>
            <person name="Kalinowski J."/>
            <person name="Ruckert C."/>
        </authorList>
    </citation>
    <scope>NUCLEOTIDE SEQUENCE [LARGE SCALE GENOMIC DNA]</scope>
    <source>
        <strain evidence="3">MG417-CF17 (DSM 44213)</strain>
        <plasmid evidence="2">pAmyja1</plasmid>
    </source>
</reference>
<proteinExistence type="predicted"/>
<evidence type="ECO:0000313" key="3">
    <source>
        <dbReference type="Proteomes" id="UP000028492"/>
    </source>
</evidence>
<evidence type="ECO:0000313" key="2">
    <source>
        <dbReference type="EMBL" id="AIG81320.1"/>
    </source>
</evidence>
<keyword evidence="3" id="KW-1185">Reference proteome</keyword>
<feature type="chain" id="PRO_5039178057" evidence="1">
    <location>
        <begin position="20"/>
        <end position="95"/>
    </location>
</feature>
<name>A0A075VEI1_9PSEU</name>
<protein>
    <submittedName>
        <fullName evidence="2">Putative membrane protein</fullName>
    </submittedName>
</protein>
<evidence type="ECO:0000256" key="1">
    <source>
        <dbReference type="SAM" id="SignalP"/>
    </source>
</evidence>
<keyword evidence="2" id="KW-0614">Plasmid</keyword>
<sequence>MRKHALPAIAALAVTAALATITYLASGPDTFTALTAHPLGPIGVLFDEIRTGVINAITSLVTVYDAPGNAGVLVANLGGYEWRGTPGLFVCGGQC</sequence>
<organism evidence="2 3">
    <name type="scientific">Amycolatopsis japonica</name>
    <dbReference type="NCBI Taxonomy" id="208439"/>
    <lineage>
        <taxon>Bacteria</taxon>
        <taxon>Bacillati</taxon>
        <taxon>Actinomycetota</taxon>
        <taxon>Actinomycetes</taxon>
        <taxon>Pseudonocardiales</taxon>
        <taxon>Pseudonocardiaceae</taxon>
        <taxon>Amycolatopsis</taxon>
        <taxon>Amycolatopsis japonica group</taxon>
    </lineage>
</organism>
<gene>
    <name evidence="2" type="ORF">AJAP_42765</name>
</gene>
<accession>A0A075VEI1</accession>
<dbReference type="Proteomes" id="UP000028492">
    <property type="component" value="Plasmid pAmyja1"/>
</dbReference>
<keyword evidence="1" id="KW-0732">Signal</keyword>
<geneLocation type="plasmid" evidence="2 3">
    <name>pAmyja1</name>
</geneLocation>
<dbReference type="RefSeq" id="WP_040133695.1">
    <property type="nucleotide sequence ID" value="NZ_CP008954.1"/>
</dbReference>
<dbReference type="HOGENOM" id="CLU_2366683_0_0_11"/>